<dbReference type="InterPro" id="IPR029065">
    <property type="entry name" value="Enolase_C-like"/>
</dbReference>
<organism evidence="2 3">
    <name type="scientific">Natronomicrosphaera hydrolytica</name>
    <dbReference type="NCBI Taxonomy" id="3242702"/>
    <lineage>
        <taxon>Bacteria</taxon>
        <taxon>Pseudomonadati</taxon>
        <taxon>Planctomycetota</taxon>
        <taxon>Phycisphaerae</taxon>
        <taxon>Phycisphaerales</taxon>
        <taxon>Phycisphaeraceae</taxon>
        <taxon>Natronomicrosphaera</taxon>
    </lineage>
</organism>
<evidence type="ECO:0000313" key="2">
    <source>
        <dbReference type="EMBL" id="MFA9478051.1"/>
    </source>
</evidence>
<dbReference type="SFLD" id="SFLDS00001">
    <property type="entry name" value="Enolase"/>
    <property type="match status" value="1"/>
</dbReference>
<dbReference type="PANTHER" id="PTHR48080">
    <property type="entry name" value="D-GALACTONATE DEHYDRATASE-RELATED"/>
    <property type="match status" value="1"/>
</dbReference>
<dbReference type="Pfam" id="PF13378">
    <property type="entry name" value="MR_MLE_C"/>
    <property type="match status" value="1"/>
</dbReference>
<comment type="caution">
    <text evidence="2">The sequence shown here is derived from an EMBL/GenBank/DDBJ whole genome shotgun (WGS) entry which is preliminary data.</text>
</comment>
<dbReference type="SFLD" id="SFLDG00179">
    <property type="entry name" value="mandelate_racemase"/>
    <property type="match status" value="1"/>
</dbReference>
<dbReference type="RefSeq" id="WP_425344979.1">
    <property type="nucleotide sequence ID" value="NZ_JBGUBD010000004.1"/>
</dbReference>
<dbReference type="CDD" id="cd03316">
    <property type="entry name" value="MR_like"/>
    <property type="match status" value="1"/>
</dbReference>
<proteinExistence type="predicted"/>
<sequence>MKIESVDLYYLAMPAIKNIGDGSQDALLVRIAAGQWVGWGECETSPLVSMANWACPMSHSACRPVRDGVLGQRLETPADIARINAEVRKLGLDIAQTDHTLSGIDIALWDLLGKRRGEPVYRLLGDKQAYPKTPYASQLFGDDPQQTLAKARTMRDAGYAAVKFGWGPFGQGSVDADREQVAAAREGLGSELMLLVDAGTVWDEDVSAAAARLSMLDAFEVTWLEEPFVSGALAAYRELTARGSRVQMAAGEGAHNFHMARHLIDHGGIGYVQIDTGRIGGITPARRVAEYANAHDVTYVNHTFTTHLALSASLQPYAGMADHTLCEYPVEASDLATRLTKDQLRLDADGQIRVPESPGLGVDPDPAVIDQYHVDVEMYVAGRCVFRSGAIAGSNTDTAGEVARGGDMAD</sequence>
<feature type="domain" description="Mandelate racemase/muconate lactonizing enzyme C-terminal" evidence="1">
    <location>
        <begin position="144"/>
        <end position="246"/>
    </location>
</feature>
<dbReference type="InterPro" id="IPR034593">
    <property type="entry name" value="DgoD-like"/>
</dbReference>
<dbReference type="Gene3D" id="3.30.390.10">
    <property type="entry name" value="Enolase-like, N-terminal domain"/>
    <property type="match status" value="1"/>
</dbReference>
<dbReference type="InterPro" id="IPR013341">
    <property type="entry name" value="Mandelate_racemase_N_dom"/>
</dbReference>
<evidence type="ECO:0000313" key="3">
    <source>
        <dbReference type="Proteomes" id="UP001575105"/>
    </source>
</evidence>
<dbReference type="SMART" id="SM00922">
    <property type="entry name" value="MR_MLE"/>
    <property type="match status" value="1"/>
</dbReference>
<dbReference type="SUPFAM" id="SSF54826">
    <property type="entry name" value="Enolase N-terminal domain-like"/>
    <property type="match status" value="1"/>
</dbReference>
<dbReference type="Proteomes" id="UP001575105">
    <property type="component" value="Unassembled WGS sequence"/>
</dbReference>
<dbReference type="InterPro" id="IPR036849">
    <property type="entry name" value="Enolase-like_C_sf"/>
</dbReference>
<name>A0ABV4U383_9BACT</name>
<accession>A0ABV4U383</accession>
<dbReference type="SUPFAM" id="SSF51604">
    <property type="entry name" value="Enolase C-terminal domain-like"/>
    <property type="match status" value="1"/>
</dbReference>
<dbReference type="InterPro" id="IPR029017">
    <property type="entry name" value="Enolase-like_N"/>
</dbReference>
<gene>
    <name evidence="2" type="ORF">ACERK3_07045</name>
</gene>
<dbReference type="Pfam" id="PF02746">
    <property type="entry name" value="MR_MLE_N"/>
    <property type="match status" value="1"/>
</dbReference>
<dbReference type="Gene3D" id="3.20.20.120">
    <property type="entry name" value="Enolase-like C-terminal domain"/>
    <property type="match status" value="1"/>
</dbReference>
<dbReference type="EMBL" id="JBGUBD010000004">
    <property type="protein sequence ID" value="MFA9478051.1"/>
    <property type="molecule type" value="Genomic_DNA"/>
</dbReference>
<reference evidence="2 3" key="1">
    <citation type="submission" date="2024-08" db="EMBL/GenBank/DDBJ databases">
        <title>Whole-genome sequencing of halo(alkali)philic microorganisms from hypersaline lakes.</title>
        <authorList>
            <person name="Sorokin D.Y."/>
            <person name="Merkel A.Y."/>
            <person name="Messina E."/>
            <person name="Yakimov M."/>
        </authorList>
    </citation>
    <scope>NUCLEOTIDE SEQUENCE [LARGE SCALE GENOMIC DNA]</scope>
    <source>
        <strain evidence="2 3">AB-hyl4</strain>
    </source>
</reference>
<dbReference type="InterPro" id="IPR013342">
    <property type="entry name" value="Mandelate_racemase_C"/>
</dbReference>
<keyword evidence="3" id="KW-1185">Reference proteome</keyword>
<evidence type="ECO:0000259" key="1">
    <source>
        <dbReference type="SMART" id="SM00922"/>
    </source>
</evidence>
<protein>
    <submittedName>
        <fullName evidence="2">Mandelate racemase/muconate lactonizing enzyme family protein</fullName>
    </submittedName>
</protein>